<name>A0A8R1IEJ7_CAEJA</name>
<keyword evidence="2" id="KW-1185">Reference proteome</keyword>
<evidence type="ECO:0000313" key="1">
    <source>
        <dbReference type="EnsemblMetazoa" id="CJA26333b.1"/>
    </source>
</evidence>
<evidence type="ECO:0000313" key="2">
    <source>
        <dbReference type="Proteomes" id="UP000005237"/>
    </source>
</evidence>
<dbReference type="Proteomes" id="UP000005237">
    <property type="component" value="Unassembled WGS sequence"/>
</dbReference>
<evidence type="ECO:0008006" key="3">
    <source>
        <dbReference type="Google" id="ProtNLM"/>
    </source>
</evidence>
<dbReference type="InterPro" id="IPR013783">
    <property type="entry name" value="Ig-like_fold"/>
</dbReference>
<accession>A0A8R1IEJ7</accession>
<protein>
    <recommendedName>
        <fullName evidence="3">Major sperm protein</fullName>
    </recommendedName>
</protein>
<sequence>MTSPSSNKNEYRITPVGSKDVAITLTAETPRKDKPFVQFAPAPADALAVFAFVTPAGTLTITIDENEDTEDDIEYDYIDTEAVEDPGKIRDES</sequence>
<dbReference type="AlphaFoldDB" id="A0A8R1IEJ7"/>
<dbReference type="Gene3D" id="2.60.40.10">
    <property type="entry name" value="Immunoglobulins"/>
    <property type="match status" value="1"/>
</dbReference>
<proteinExistence type="predicted"/>
<dbReference type="EnsemblMetazoa" id="CJA26333b.1">
    <property type="protein sequence ID" value="CJA26333b.1"/>
    <property type="gene ID" value="WBGene00181905"/>
</dbReference>
<reference evidence="2" key="1">
    <citation type="submission" date="2010-08" db="EMBL/GenBank/DDBJ databases">
        <authorList>
            <consortium name="Caenorhabditis japonica Sequencing Consortium"/>
            <person name="Wilson R.K."/>
        </authorList>
    </citation>
    <scope>NUCLEOTIDE SEQUENCE [LARGE SCALE GENOMIC DNA]</scope>
    <source>
        <strain evidence="2">DF5081</strain>
    </source>
</reference>
<reference evidence="1" key="2">
    <citation type="submission" date="2022-06" db="UniProtKB">
        <authorList>
            <consortium name="EnsemblMetazoa"/>
        </authorList>
    </citation>
    <scope>IDENTIFICATION</scope>
    <source>
        <strain evidence="1">DF5081</strain>
    </source>
</reference>
<organism evidence="1 2">
    <name type="scientific">Caenorhabditis japonica</name>
    <dbReference type="NCBI Taxonomy" id="281687"/>
    <lineage>
        <taxon>Eukaryota</taxon>
        <taxon>Metazoa</taxon>
        <taxon>Ecdysozoa</taxon>
        <taxon>Nematoda</taxon>
        <taxon>Chromadorea</taxon>
        <taxon>Rhabditida</taxon>
        <taxon>Rhabditina</taxon>
        <taxon>Rhabditomorpha</taxon>
        <taxon>Rhabditoidea</taxon>
        <taxon>Rhabditidae</taxon>
        <taxon>Peloderinae</taxon>
        <taxon>Caenorhabditis</taxon>
    </lineage>
</organism>